<name>A0AAQ3U3E9_PASNO</name>
<dbReference type="EMBL" id="CP144750">
    <property type="protein sequence ID" value="WVZ82172.1"/>
    <property type="molecule type" value="Genomic_DNA"/>
</dbReference>
<dbReference type="SUPFAM" id="SSF54171">
    <property type="entry name" value="DNA-binding domain"/>
    <property type="match status" value="1"/>
</dbReference>
<dbReference type="InterPro" id="IPR016177">
    <property type="entry name" value="DNA-bd_dom_sf"/>
</dbReference>
<keyword evidence="3" id="KW-0238">DNA-binding</keyword>
<accession>A0AAQ3U3E9</accession>
<evidence type="ECO:0000259" key="6">
    <source>
        <dbReference type="PROSITE" id="PS51032"/>
    </source>
</evidence>
<dbReference type="InterPro" id="IPR001471">
    <property type="entry name" value="AP2/ERF_dom"/>
</dbReference>
<dbReference type="FunFam" id="3.30.730.10:FF:000001">
    <property type="entry name" value="Ethylene-responsive transcription factor 2"/>
    <property type="match status" value="1"/>
</dbReference>
<dbReference type="Gene3D" id="3.30.730.10">
    <property type="entry name" value="AP2/ERF domain"/>
    <property type="match status" value="1"/>
</dbReference>
<reference evidence="7 8" key="1">
    <citation type="submission" date="2024-02" db="EMBL/GenBank/DDBJ databases">
        <title>High-quality chromosome-scale genome assembly of Pensacola bahiagrass (Paspalum notatum Flugge var. saurae).</title>
        <authorList>
            <person name="Vega J.M."/>
            <person name="Podio M."/>
            <person name="Orjuela J."/>
            <person name="Siena L.A."/>
            <person name="Pessino S.C."/>
            <person name="Combes M.C."/>
            <person name="Mariac C."/>
            <person name="Albertini E."/>
            <person name="Pupilli F."/>
            <person name="Ortiz J.P.A."/>
            <person name="Leblanc O."/>
        </authorList>
    </citation>
    <scope>NUCLEOTIDE SEQUENCE [LARGE SCALE GENOMIC DNA]</scope>
    <source>
        <strain evidence="7">R1</strain>
        <tissue evidence="7">Leaf</tissue>
    </source>
</reference>
<dbReference type="SMART" id="SM00380">
    <property type="entry name" value="AP2"/>
    <property type="match status" value="1"/>
</dbReference>
<keyword evidence="4" id="KW-0804">Transcription</keyword>
<dbReference type="AlphaFoldDB" id="A0AAQ3U3E9"/>
<feature type="domain" description="AP2/ERF" evidence="6">
    <location>
        <begin position="114"/>
        <end position="171"/>
    </location>
</feature>
<keyword evidence="8" id="KW-1185">Reference proteome</keyword>
<organism evidence="7 8">
    <name type="scientific">Paspalum notatum var. saurae</name>
    <dbReference type="NCBI Taxonomy" id="547442"/>
    <lineage>
        <taxon>Eukaryota</taxon>
        <taxon>Viridiplantae</taxon>
        <taxon>Streptophyta</taxon>
        <taxon>Embryophyta</taxon>
        <taxon>Tracheophyta</taxon>
        <taxon>Spermatophyta</taxon>
        <taxon>Magnoliopsida</taxon>
        <taxon>Liliopsida</taxon>
        <taxon>Poales</taxon>
        <taxon>Poaceae</taxon>
        <taxon>PACMAD clade</taxon>
        <taxon>Panicoideae</taxon>
        <taxon>Andropogonodae</taxon>
        <taxon>Paspaleae</taxon>
        <taxon>Paspalinae</taxon>
        <taxon>Paspalum</taxon>
    </lineage>
</organism>
<dbReference type="PRINTS" id="PR00367">
    <property type="entry name" value="ETHRSPELEMNT"/>
</dbReference>
<gene>
    <name evidence="7" type="ORF">U9M48_029464</name>
</gene>
<dbReference type="GO" id="GO:0009873">
    <property type="term" value="P:ethylene-activated signaling pathway"/>
    <property type="evidence" value="ECO:0007669"/>
    <property type="project" value="InterPro"/>
</dbReference>
<dbReference type="CDD" id="cd00018">
    <property type="entry name" value="AP2"/>
    <property type="match status" value="1"/>
</dbReference>
<dbReference type="PANTHER" id="PTHR31190:SF142">
    <property type="entry name" value="ETHYLENE-RESPONSIVE TRANSCRIPTION FACTOR RAP2-3"/>
    <property type="match status" value="1"/>
</dbReference>
<evidence type="ECO:0000313" key="7">
    <source>
        <dbReference type="EMBL" id="WVZ82172.1"/>
    </source>
</evidence>
<dbReference type="PROSITE" id="PS51032">
    <property type="entry name" value="AP2_ERF"/>
    <property type="match status" value="1"/>
</dbReference>
<evidence type="ECO:0000256" key="1">
    <source>
        <dbReference type="ARBA" id="ARBA00004123"/>
    </source>
</evidence>
<evidence type="ECO:0000256" key="3">
    <source>
        <dbReference type="ARBA" id="ARBA00023125"/>
    </source>
</evidence>
<keyword evidence="5" id="KW-0539">Nucleus</keyword>
<proteinExistence type="predicted"/>
<dbReference type="Pfam" id="PF00847">
    <property type="entry name" value="AP2"/>
    <property type="match status" value="1"/>
</dbReference>
<dbReference type="GO" id="GO:0003700">
    <property type="term" value="F:DNA-binding transcription factor activity"/>
    <property type="evidence" value="ECO:0007669"/>
    <property type="project" value="InterPro"/>
</dbReference>
<dbReference type="PANTHER" id="PTHR31190">
    <property type="entry name" value="DNA-BINDING DOMAIN"/>
    <property type="match status" value="1"/>
</dbReference>
<keyword evidence="2" id="KW-0805">Transcription regulation</keyword>
<evidence type="ECO:0000256" key="2">
    <source>
        <dbReference type="ARBA" id="ARBA00023015"/>
    </source>
</evidence>
<dbReference type="GO" id="GO:0005634">
    <property type="term" value="C:nucleus"/>
    <property type="evidence" value="ECO:0007669"/>
    <property type="project" value="UniProtKB-SubCell"/>
</dbReference>
<dbReference type="InterPro" id="IPR036955">
    <property type="entry name" value="AP2/ERF_dom_sf"/>
</dbReference>
<sequence>MCGGVVLSDCITVPPRRRVLVTKLWPKGRRPRCAGDVKRRRSPLELEDEKAAEDFEADFEEFETESGDEGVEVKDEVKPFSTPASVLAGDGLSMTVVVAADPVVSSVTRKRKNQFRGIRYRPWGKWAAEIRDPRKGGRVWLGTYNTAEEAAKAYDAEARKIRGKKAKVNFPDEAPMVSQKPFDEPTSVEVPKMNNEEKPIVKPAINNPVIQHTIPEPVMRTQNIAPLVNLYSDQVMENDRAVLAELENFLMYSDLDESMNTLFSYDGSQDMMSNIDLWNFDDMPMPGAFF</sequence>
<evidence type="ECO:0000256" key="4">
    <source>
        <dbReference type="ARBA" id="ARBA00023163"/>
    </source>
</evidence>
<dbReference type="InterPro" id="IPR044808">
    <property type="entry name" value="ERF_plant"/>
</dbReference>
<evidence type="ECO:0000313" key="8">
    <source>
        <dbReference type="Proteomes" id="UP001341281"/>
    </source>
</evidence>
<comment type="subcellular location">
    <subcellularLocation>
        <location evidence="1">Nucleus</location>
    </subcellularLocation>
</comment>
<dbReference type="Proteomes" id="UP001341281">
    <property type="component" value="Chromosome 06"/>
</dbReference>
<dbReference type="GO" id="GO:0003677">
    <property type="term" value="F:DNA binding"/>
    <property type="evidence" value="ECO:0007669"/>
    <property type="project" value="UniProtKB-KW"/>
</dbReference>
<evidence type="ECO:0000256" key="5">
    <source>
        <dbReference type="ARBA" id="ARBA00023242"/>
    </source>
</evidence>
<protein>
    <recommendedName>
        <fullName evidence="6">AP2/ERF domain-containing protein</fullName>
    </recommendedName>
</protein>